<dbReference type="PANTHER" id="PTHR43394">
    <property type="entry name" value="ATP-DEPENDENT PERMEASE MDL1, MITOCHONDRIAL"/>
    <property type="match status" value="1"/>
</dbReference>
<feature type="transmembrane region" description="Helical" evidence="8">
    <location>
        <begin position="193"/>
        <end position="213"/>
    </location>
</feature>
<feature type="transmembrane region" description="Helical" evidence="8">
    <location>
        <begin position="1054"/>
        <end position="1080"/>
    </location>
</feature>
<dbReference type="SMART" id="SM00382">
    <property type="entry name" value="AAA"/>
    <property type="match status" value="2"/>
</dbReference>
<evidence type="ECO:0008006" key="13">
    <source>
        <dbReference type="Google" id="ProtNLM"/>
    </source>
</evidence>
<dbReference type="InterPro" id="IPR003439">
    <property type="entry name" value="ABC_transporter-like_ATP-bd"/>
</dbReference>
<dbReference type="PROSITE" id="PS00211">
    <property type="entry name" value="ABC_TRANSPORTER_1"/>
    <property type="match status" value="1"/>
</dbReference>
<reference evidence="11" key="1">
    <citation type="submission" date="2020-02" db="EMBL/GenBank/DDBJ databases">
        <authorList>
            <person name="Palmer J.M."/>
        </authorList>
    </citation>
    <scope>NUCLEOTIDE SEQUENCE</scope>
    <source>
        <strain evidence="11">EPUS1.4</strain>
        <tissue evidence="11">Thallus</tissue>
    </source>
</reference>
<feature type="region of interest" description="Disordered" evidence="7">
    <location>
        <begin position="663"/>
        <end position="693"/>
    </location>
</feature>
<dbReference type="Gene3D" id="1.20.1560.10">
    <property type="entry name" value="ABC transporter type 1, transmembrane domain"/>
    <property type="match status" value="2"/>
</dbReference>
<evidence type="ECO:0000256" key="8">
    <source>
        <dbReference type="SAM" id="Phobius"/>
    </source>
</evidence>
<feature type="transmembrane region" description="Helical" evidence="8">
    <location>
        <begin position="1092"/>
        <end position="1114"/>
    </location>
</feature>
<dbReference type="InterPro" id="IPR003593">
    <property type="entry name" value="AAA+_ATPase"/>
</dbReference>
<proteinExistence type="predicted"/>
<dbReference type="SUPFAM" id="SSF52540">
    <property type="entry name" value="P-loop containing nucleoside triphosphate hydrolases"/>
    <property type="match status" value="2"/>
</dbReference>
<dbReference type="Pfam" id="PF00664">
    <property type="entry name" value="ABC_membrane"/>
    <property type="match status" value="2"/>
</dbReference>
<keyword evidence="6 8" id="KW-0472">Membrane</keyword>
<dbReference type="InterPro" id="IPR011527">
    <property type="entry name" value="ABC1_TM_dom"/>
</dbReference>
<keyword evidence="2 8" id="KW-0812">Transmembrane</keyword>
<dbReference type="EMBL" id="JAACFV010000038">
    <property type="protein sequence ID" value="KAF7509730.1"/>
    <property type="molecule type" value="Genomic_DNA"/>
</dbReference>
<keyword evidence="4" id="KW-0067">ATP-binding</keyword>
<comment type="caution">
    <text evidence="11">The sequence shown here is derived from an EMBL/GenBank/DDBJ whole genome shotgun (WGS) entry which is preliminary data.</text>
</comment>
<dbReference type="OrthoDB" id="6500128at2759"/>
<gene>
    <name evidence="11" type="ORF">GJ744_007601</name>
</gene>
<organism evidence="11 12">
    <name type="scientific">Endocarpon pusillum</name>
    <dbReference type="NCBI Taxonomy" id="364733"/>
    <lineage>
        <taxon>Eukaryota</taxon>
        <taxon>Fungi</taxon>
        <taxon>Dikarya</taxon>
        <taxon>Ascomycota</taxon>
        <taxon>Pezizomycotina</taxon>
        <taxon>Eurotiomycetes</taxon>
        <taxon>Chaetothyriomycetidae</taxon>
        <taxon>Verrucariales</taxon>
        <taxon>Verrucariaceae</taxon>
        <taxon>Endocarpon</taxon>
    </lineage>
</organism>
<accession>A0A8H7AII8</accession>
<dbReference type="InterPro" id="IPR027417">
    <property type="entry name" value="P-loop_NTPase"/>
</dbReference>
<evidence type="ECO:0000313" key="12">
    <source>
        <dbReference type="Proteomes" id="UP000606974"/>
    </source>
</evidence>
<evidence type="ECO:0000256" key="3">
    <source>
        <dbReference type="ARBA" id="ARBA00022741"/>
    </source>
</evidence>
<comment type="subcellular location">
    <subcellularLocation>
        <location evidence="1">Membrane</location>
        <topology evidence="1">Multi-pass membrane protein</topology>
    </subcellularLocation>
</comment>
<sequence>MGKDLDEEEEKLTAKPAKNGTTKSEWKSLFNFSSSQHVPILTVALILSTVAGITGPALAIFFGKIFDAFSAYGSGAVDGAALMQKVSKDALALCVLGCTVWLVKGGYFALWMVFGELQAKNARDLLFQNLLEKDFEWYEMRTSGIGALLPRLQTQIRELQIGTAQPLGFSVQFIVQAFASLGLAFYTSWKLTLVILAALPVSAVIMSFINSMMQPNIIAQEVGLSLASKFANSALSAIDTVKCFNGQAHELEQYRSVVMAAAKHYMKQALSNSLQIGFVRFVTTAMFVQGFWYGGHLVRTGKASAGDVLTTFWACLMATKAIEDILPHMIVLEKGRAAGAAMKTILEQMSRGLKVDCRTNQSTPKFCEGDIVVRDVSFAYPSRPDNLVLKEATFFFPAGETTFVVGKSGSGKSTLGNLLMRFYEPTAGKVFVDGTSIGELNINWLRNNITLVQQQSILFNETIFKNISFGQRDHYRVTKEQVEVCIDLAALQSTINEMPHGLDTEVGSGGNALSGGQKQRIAVARARLRDTPILVLDESTSALDYLSRKAVMEAIREWRQGKTTIIITHDISQIKQEDFVYVLENGRIIEEGYRHALPSLEKVDSTTLTTQPMQTIASSGQFDFGLKARPSLVPQHPRYSNIAVDTRRSMMRRDSIEMQLDSIAESPRHPRPPSMGTAGVHARPVARKRSSAGNVLDAIRGRPVLPPKPTTSAYLTTSDQLEIQQLHSANPRTLNLHRALSRSGRPMGMHQAMTMNSIYGDSMLPTNHSNLTRAPTFQTNRRGSARASLTPWSNLKPPGMGADETTRSQHLSSIRSILQTVWPTLSLPKRVQFILGFTSALVHAAGPPVFSYIFSQLLGTFFLKEGQARKSLIYSMAILGIAVVDAVSDGSMHYLLEGCGQAWVDRLRLQAFERILDQPKAWFDMQENSLSSLTSCLDRNAEEMRNLVGRFAPFIVVVAAMMTIATVWSLVVCWKLTLVGIAASPSLYLVTKGFDAVSSKWENLTNEAGNEAGAIFVETFTDIRTVRALTLESYFHKKYNKATSKALIIGIKRAAYSGFCFGASDSAINFVTALVFWYGAKVVQEGDFSVKSILTVFSMLLFSTANATAVMAFIPQISSSTDTATRLLRLHNLPLHQSHEHSGTIKLNTADPGIVSGPIKFINLTFAYPSRGLSAPALSNLNLTIPSGTSTALVGASGSGKSTIASLLLGLYPPTPNPTSRTNSTAFPPPPNLLISGHNITTLHMPTLRTHISIVPQTPTIFPASVRQNISYGLPLLSPLTTTSSIHSAATRAGIHNFILSLPRGYETLIGEGGLGVSGGQAQRIVIARALVRRPRVLVLDEATSALDGESADVIRQTVSDLIEESRREASAGHHRENEGGRAGGRGRGGMTVLIITHSKEMMACAENVVVLDKGAVVEEGSYPDLIRRQGGRLWSMLTSDDGGYDDGPVGLSPTGPTD</sequence>
<keyword evidence="3" id="KW-0547">Nucleotide-binding</keyword>
<evidence type="ECO:0000256" key="7">
    <source>
        <dbReference type="SAM" id="MobiDB-lite"/>
    </source>
</evidence>
<feature type="transmembrane region" description="Helical" evidence="8">
    <location>
        <begin position="90"/>
        <end position="114"/>
    </location>
</feature>
<evidence type="ECO:0000256" key="1">
    <source>
        <dbReference type="ARBA" id="ARBA00004141"/>
    </source>
</evidence>
<feature type="domain" description="ABC transmembrane type-1" evidence="10">
    <location>
        <begin position="43"/>
        <end position="334"/>
    </location>
</feature>
<dbReference type="Proteomes" id="UP000606974">
    <property type="component" value="Unassembled WGS sequence"/>
</dbReference>
<keyword evidence="12" id="KW-1185">Reference proteome</keyword>
<dbReference type="CDD" id="cd18577">
    <property type="entry name" value="ABC_6TM_Pgp_ABCB1_D1_like"/>
    <property type="match status" value="1"/>
</dbReference>
<dbReference type="InterPro" id="IPR036640">
    <property type="entry name" value="ABC1_TM_sf"/>
</dbReference>
<feature type="domain" description="ABC transmembrane type-1" evidence="10">
    <location>
        <begin position="834"/>
        <end position="1119"/>
    </location>
</feature>
<dbReference type="Pfam" id="PF00005">
    <property type="entry name" value="ABC_tran"/>
    <property type="match status" value="2"/>
</dbReference>
<dbReference type="InterPro" id="IPR039421">
    <property type="entry name" value="Type_1_exporter"/>
</dbReference>
<name>A0A8H7AII8_9EURO</name>
<dbReference type="SUPFAM" id="SSF90123">
    <property type="entry name" value="ABC transporter transmembrane region"/>
    <property type="match status" value="2"/>
</dbReference>
<dbReference type="PROSITE" id="PS50929">
    <property type="entry name" value="ABC_TM1F"/>
    <property type="match status" value="2"/>
</dbReference>
<dbReference type="GO" id="GO:0090374">
    <property type="term" value="P:oligopeptide export from mitochondrion"/>
    <property type="evidence" value="ECO:0007669"/>
    <property type="project" value="TreeGrafter"/>
</dbReference>
<evidence type="ECO:0000256" key="2">
    <source>
        <dbReference type="ARBA" id="ARBA00022692"/>
    </source>
</evidence>
<dbReference type="Gene3D" id="3.40.50.300">
    <property type="entry name" value="P-loop containing nucleotide triphosphate hydrolases"/>
    <property type="match status" value="2"/>
</dbReference>
<evidence type="ECO:0000259" key="10">
    <source>
        <dbReference type="PROSITE" id="PS50929"/>
    </source>
</evidence>
<feature type="transmembrane region" description="Helical" evidence="8">
    <location>
        <begin position="951"/>
        <end position="974"/>
    </location>
</feature>
<dbReference type="PROSITE" id="PS50893">
    <property type="entry name" value="ABC_TRANSPORTER_2"/>
    <property type="match status" value="2"/>
</dbReference>
<evidence type="ECO:0000256" key="4">
    <source>
        <dbReference type="ARBA" id="ARBA00022840"/>
    </source>
</evidence>
<dbReference type="GO" id="GO:0005524">
    <property type="term" value="F:ATP binding"/>
    <property type="evidence" value="ECO:0007669"/>
    <property type="project" value="UniProtKB-KW"/>
</dbReference>
<keyword evidence="5 8" id="KW-1133">Transmembrane helix</keyword>
<evidence type="ECO:0000256" key="6">
    <source>
        <dbReference type="ARBA" id="ARBA00023136"/>
    </source>
</evidence>
<dbReference type="CDD" id="cd18578">
    <property type="entry name" value="ABC_6TM_Pgp_ABCB1_D2_like"/>
    <property type="match status" value="1"/>
</dbReference>
<dbReference type="GO" id="GO:0016887">
    <property type="term" value="F:ATP hydrolysis activity"/>
    <property type="evidence" value="ECO:0007669"/>
    <property type="project" value="InterPro"/>
</dbReference>
<feature type="region of interest" description="Disordered" evidence="7">
    <location>
        <begin position="777"/>
        <end position="805"/>
    </location>
</feature>
<feature type="compositionally biased region" description="Basic and acidic residues" evidence="7">
    <location>
        <begin position="1365"/>
        <end position="1380"/>
    </location>
</feature>
<protein>
    <recommendedName>
        <fullName evidence="13">ABC a-pheromone efflux pump AtrD</fullName>
    </recommendedName>
</protein>
<dbReference type="GO" id="GO:0015421">
    <property type="term" value="F:ABC-type oligopeptide transporter activity"/>
    <property type="evidence" value="ECO:0007669"/>
    <property type="project" value="TreeGrafter"/>
</dbReference>
<evidence type="ECO:0000259" key="9">
    <source>
        <dbReference type="PROSITE" id="PS50893"/>
    </source>
</evidence>
<dbReference type="FunFam" id="3.40.50.300:FF:001471">
    <property type="entry name" value="P-loop containing nucleoside triphosphate hydrolase protein"/>
    <property type="match status" value="1"/>
</dbReference>
<feature type="domain" description="ABC transporter" evidence="9">
    <location>
        <begin position="371"/>
        <end position="610"/>
    </location>
</feature>
<feature type="region of interest" description="Disordered" evidence="7">
    <location>
        <begin position="1365"/>
        <end position="1389"/>
    </location>
</feature>
<dbReference type="GO" id="GO:0005743">
    <property type="term" value="C:mitochondrial inner membrane"/>
    <property type="evidence" value="ECO:0007669"/>
    <property type="project" value="TreeGrafter"/>
</dbReference>
<evidence type="ECO:0000256" key="5">
    <source>
        <dbReference type="ARBA" id="ARBA00022989"/>
    </source>
</evidence>
<evidence type="ECO:0000313" key="11">
    <source>
        <dbReference type="EMBL" id="KAF7509730.1"/>
    </source>
</evidence>
<dbReference type="PANTHER" id="PTHR43394:SF15">
    <property type="entry name" value="ALPHA-FACTOR-TRANSPORTING ATPASE"/>
    <property type="match status" value="1"/>
</dbReference>
<feature type="transmembrane region" description="Helical" evidence="8">
    <location>
        <begin position="38"/>
        <end position="62"/>
    </location>
</feature>
<dbReference type="InterPro" id="IPR017871">
    <property type="entry name" value="ABC_transporter-like_CS"/>
</dbReference>
<feature type="domain" description="ABC transporter" evidence="9">
    <location>
        <begin position="1159"/>
        <end position="1439"/>
    </location>
</feature>
<feature type="region of interest" description="Disordered" evidence="7">
    <location>
        <begin position="1439"/>
        <end position="1459"/>
    </location>
</feature>